<dbReference type="Pfam" id="PF13963">
    <property type="entry name" value="Transpos_assoc"/>
    <property type="match status" value="1"/>
</dbReference>
<dbReference type="EMBL" id="JBEDUW010000004">
    <property type="protein sequence ID" value="KAK9931943.1"/>
    <property type="molecule type" value="Genomic_DNA"/>
</dbReference>
<protein>
    <recommendedName>
        <fullName evidence="2">Transposase-associated domain-containing protein</fullName>
    </recommendedName>
</protein>
<reference evidence="3 4" key="1">
    <citation type="journal article" date="2023" name="G3 (Bethesda)">
        <title>A chromosome-length genome assembly and annotation of blackberry (Rubus argutus, cv. 'Hillquist').</title>
        <authorList>
            <person name="Bruna T."/>
            <person name="Aryal R."/>
            <person name="Dudchenko O."/>
            <person name="Sargent D.J."/>
            <person name="Mead D."/>
            <person name="Buti M."/>
            <person name="Cavallini A."/>
            <person name="Hytonen T."/>
            <person name="Andres J."/>
            <person name="Pham M."/>
            <person name="Weisz D."/>
            <person name="Mascagni F."/>
            <person name="Usai G."/>
            <person name="Natali L."/>
            <person name="Bassil N."/>
            <person name="Fernandez G.E."/>
            <person name="Lomsadze A."/>
            <person name="Armour M."/>
            <person name="Olukolu B."/>
            <person name="Poorten T."/>
            <person name="Britton C."/>
            <person name="Davik J."/>
            <person name="Ashrafi H."/>
            <person name="Aiden E.L."/>
            <person name="Borodovsky M."/>
            <person name="Worthington M."/>
        </authorList>
    </citation>
    <scope>NUCLEOTIDE SEQUENCE [LARGE SCALE GENOMIC DNA]</scope>
    <source>
        <strain evidence="3">PI 553951</strain>
    </source>
</reference>
<dbReference type="InterPro" id="IPR029480">
    <property type="entry name" value="Transpos_assoc"/>
</dbReference>
<evidence type="ECO:0000256" key="1">
    <source>
        <dbReference type="SAM" id="MobiDB-lite"/>
    </source>
</evidence>
<name>A0AAW1X4R8_RUBAR</name>
<dbReference type="AlphaFoldDB" id="A0AAW1X4R8"/>
<feature type="region of interest" description="Disordered" evidence="1">
    <location>
        <begin position="117"/>
        <end position="136"/>
    </location>
</feature>
<sequence length="136" mass="15414">MNDKGWVKLNRVSLDYKPSLHLFLEHSISVAAVDRQIKCPCRECGNTKHLVPEEVRDHLIAVGMLPAYEAGLWLEHGEDLLDPMLEENNDDEVEVPPKVVDMMDLLFEIFRSDSPITKQDTSIQGETTDVQSEPAE</sequence>
<gene>
    <name evidence="3" type="ORF">M0R45_019197</name>
</gene>
<proteinExistence type="predicted"/>
<dbReference type="Proteomes" id="UP001457282">
    <property type="component" value="Unassembled WGS sequence"/>
</dbReference>
<feature type="domain" description="Transposase-associated" evidence="2">
    <location>
        <begin position="4"/>
        <end position="78"/>
    </location>
</feature>
<evidence type="ECO:0000259" key="2">
    <source>
        <dbReference type="Pfam" id="PF13963"/>
    </source>
</evidence>
<comment type="caution">
    <text evidence="3">The sequence shown here is derived from an EMBL/GenBank/DDBJ whole genome shotgun (WGS) entry which is preliminary data.</text>
</comment>
<evidence type="ECO:0000313" key="4">
    <source>
        <dbReference type="Proteomes" id="UP001457282"/>
    </source>
</evidence>
<keyword evidence="4" id="KW-1185">Reference proteome</keyword>
<evidence type="ECO:0000313" key="3">
    <source>
        <dbReference type="EMBL" id="KAK9931943.1"/>
    </source>
</evidence>
<organism evidence="3 4">
    <name type="scientific">Rubus argutus</name>
    <name type="common">Southern blackberry</name>
    <dbReference type="NCBI Taxonomy" id="59490"/>
    <lineage>
        <taxon>Eukaryota</taxon>
        <taxon>Viridiplantae</taxon>
        <taxon>Streptophyta</taxon>
        <taxon>Embryophyta</taxon>
        <taxon>Tracheophyta</taxon>
        <taxon>Spermatophyta</taxon>
        <taxon>Magnoliopsida</taxon>
        <taxon>eudicotyledons</taxon>
        <taxon>Gunneridae</taxon>
        <taxon>Pentapetalae</taxon>
        <taxon>rosids</taxon>
        <taxon>fabids</taxon>
        <taxon>Rosales</taxon>
        <taxon>Rosaceae</taxon>
        <taxon>Rosoideae</taxon>
        <taxon>Rosoideae incertae sedis</taxon>
        <taxon>Rubus</taxon>
    </lineage>
</organism>
<accession>A0AAW1X4R8</accession>